<dbReference type="Proteomes" id="UP000235653">
    <property type="component" value="Unassembled WGS sequence"/>
</dbReference>
<dbReference type="Pfam" id="PF09754">
    <property type="entry name" value="PAC2"/>
    <property type="match status" value="1"/>
</dbReference>
<dbReference type="AlphaFoldDB" id="A0A2P5P8C3"/>
<evidence type="ECO:0000313" key="1">
    <source>
        <dbReference type="EMBL" id="PPD58536.1"/>
    </source>
</evidence>
<sequence length="293" mass="33041">MKIGLFDTIDPVPELKNPHVIVTIPPWLNAGESARLAVEYLEKLTDAQPLAKLSSPGEFFDFTRYRPTVSLVDGGSRLDIPNATARFGKTDSNDFILLRAPEPHTRSESYIESILEFFKHFKVKRYCLLGSMYEMLPHTRPPFVTGSASSQWLQNSIEVAGVVPSNYEGPTSIMSLVAQEAKKLGIETLSLVVHLPIYLPLPVDHRGEVPLLEICESLYGIPVPVVDVEKAKEENDQVNSMAEAFLKEHPQLRFMLTQLENNYDARIKNREQVRLSPEIEKFLQDMSRGFEAS</sequence>
<dbReference type="RefSeq" id="WP_102330020.1">
    <property type="nucleotide sequence ID" value="NZ_CP058566.2"/>
</dbReference>
<dbReference type="InterPro" id="IPR038389">
    <property type="entry name" value="PSMG2_sf"/>
</dbReference>
<dbReference type="SUPFAM" id="SSF159659">
    <property type="entry name" value="Cgl1923-like"/>
    <property type="match status" value="1"/>
</dbReference>
<gene>
    <name evidence="1" type="ORF">JP09_001225</name>
</gene>
<evidence type="ECO:0000313" key="2">
    <source>
        <dbReference type="Proteomes" id="UP000235653"/>
    </source>
</evidence>
<dbReference type="InterPro" id="IPR019151">
    <property type="entry name" value="Proteasome_assmbl_chaperone_2"/>
</dbReference>
<organism evidence="1 2">
    <name type="scientific">Dehalogenimonas etheniformans</name>
    <dbReference type="NCBI Taxonomy" id="1536648"/>
    <lineage>
        <taxon>Bacteria</taxon>
        <taxon>Bacillati</taxon>
        <taxon>Chloroflexota</taxon>
        <taxon>Dehalococcoidia</taxon>
        <taxon>Dehalococcoidales</taxon>
        <taxon>Dehalococcoidaceae</taxon>
        <taxon>Dehalogenimonas</taxon>
    </lineage>
</organism>
<accession>A0A2P5P8C3</accession>
<name>A0A2P5P8C3_9CHLR</name>
<reference evidence="1 2" key="1">
    <citation type="journal article" date="2017" name="ISME J.">
        <title>Grape pomace compost harbors organohalide-respiring Dehalogenimonas species with novel reductive dehalogenase genes.</title>
        <authorList>
            <person name="Yang Y."/>
            <person name="Higgins S.A."/>
            <person name="Yan J."/>
            <person name="Simsir B."/>
            <person name="Chourey K."/>
            <person name="Iyer R."/>
            <person name="Hettich R.L."/>
            <person name="Baldwin B."/>
            <person name="Ogles D.M."/>
            <person name="Loffler F.E."/>
        </authorList>
    </citation>
    <scope>NUCLEOTIDE SEQUENCE [LARGE SCALE GENOMIC DNA]</scope>
    <source>
        <strain evidence="1 2">GP</strain>
    </source>
</reference>
<keyword evidence="2" id="KW-1185">Reference proteome</keyword>
<comment type="caution">
    <text evidence="1">The sequence shown here is derived from an EMBL/GenBank/DDBJ whole genome shotgun (WGS) entry which is preliminary data.</text>
</comment>
<proteinExistence type="predicted"/>
<dbReference type="EMBL" id="JQAN02000006">
    <property type="protein sequence ID" value="PPD58536.1"/>
    <property type="molecule type" value="Genomic_DNA"/>
</dbReference>
<dbReference type="Gene3D" id="3.40.50.10900">
    <property type="entry name" value="PAC-like subunit"/>
    <property type="match status" value="1"/>
</dbReference>
<protein>
    <submittedName>
        <fullName evidence="1">PAC2 family protein</fullName>
    </submittedName>
</protein>
<dbReference type="OrthoDB" id="150941at2"/>